<feature type="domain" description="Complex 1 LYR protein" evidence="7">
    <location>
        <begin position="40"/>
        <end position="96"/>
    </location>
</feature>
<dbReference type="Proteomes" id="UP000193411">
    <property type="component" value="Unassembled WGS sequence"/>
</dbReference>
<comment type="function">
    <text evidence="6">Involved in efficient integration of the N-module into mitochondrial respiratory chain complex I.</text>
</comment>
<sequence length="107" mass="12313">MCVHAIPHDIGRLCSRILIWTYTTNTIAVSNDCQFIVRGQVLSLYRSYLRQLRPLADPATKRDMRSWIRGEFERTRWESDIEKIKSHLSEGRAQLKRVAALVGLGTA</sequence>
<dbReference type="CDD" id="cd20262">
    <property type="entry name" value="Complex1_LYR_LYRM2"/>
    <property type="match status" value="1"/>
</dbReference>
<evidence type="ECO:0000256" key="6">
    <source>
        <dbReference type="ARBA" id="ARBA00044735"/>
    </source>
</evidence>
<organism evidence="8 9">
    <name type="scientific">Catenaria anguillulae PL171</name>
    <dbReference type="NCBI Taxonomy" id="765915"/>
    <lineage>
        <taxon>Eukaryota</taxon>
        <taxon>Fungi</taxon>
        <taxon>Fungi incertae sedis</taxon>
        <taxon>Blastocladiomycota</taxon>
        <taxon>Blastocladiomycetes</taxon>
        <taxon>Blastocladiales</taxon>
        <taxon>Catenariaceae</taxon>
        <taxon>Catenaria</taxon>
    </lineage>
</organism>
<dbReference type="GO" id="GO:0005739">
    <property type="term" value="C:mitochondrion"/>
    <property type="evidence" value="ECO:0007669"/>
    <property type="project" value="UniProtKB-SubCell"/>
</dbReference>
<comment type="subcellular location">
    <subcellularLocation>
        <location evidence="1">Mitochondrion</location>
    </subcellularLocation>
</comment>
<keyword evidence="9" id="KW-1185">Reference proteome</keyword>
<evidence type="ECO:0000256" key="4">
    <source>
        <dbReference type="ARBA" id="ARBA00023128"/>
    </source>
</evidence>
<dbReference type="InterPro" id="IPR045293">
    <property type="entry name" value="Complex1_LYR_LYRM2"/>
</dbReference>
<dbReference type="EMBL" id="MCFL01000062">
    <property type="protein sequence ID" value="ORZ31274.1"/>
    <property type="molecule type" value="Genomic_DNA"/>
</dbReference>
<evidence type="ECO:0000256" key="1">
    <source>
        <dbReference type="ARBA" id="ARBA00004173"/>
    </source>
</evidence>
<dbReference type="AlphaFoldDB" id="A0A1Y2HBA7"/>
<comment type="caution">
    <text evidence="8">The sequence shown here is derived from an EMBL/GenBank/DDBJ whole genome shotgun (WGS) entry which is preliminary data.</text>
</comment>
<evidence type="ECO:0000313" key="8">
    <source>
        <dbReference type="EMBL" id="ORZ31274.1"/>
    </source>
</evidence>
<evidence type="ECO:0000256" key="3">
    <source>
        <dbReference type="ARBA" id="ARBA00022946"/>
    </source>
</evidence>
<dbReference type="Pfam" id="PF05347">
    <property type="entry name" value="Complex1_LYR"/>
    <property type="match status" value="1"/>
</dbReference>
<dbReference type="PANTHER" id="PTHR13675:SF0">
    <property type="entry name" value="LYR MOTIF-CONTAINING PROTEIN 2"/>
    <property type="match status" value="1"/>
</dbReference>
<dbReference type="PANTHER" id="PTHR13675">
    <property type="entry name" value="LYR MOTIF-CONTAINING PROTEIN 2"/>
    <property type="match status" value="1"/>
</dbReference>
<accession>A0A1Y2HBA7</accession>
<reference evidence="8 9" key="1">
    <citation type="submission" date="2016-07" db="EMBL/GenBank/DDBJ databases">
        <title>Pervasive Adenine N6-methylation of Active Genes in Fungi.</title>
        <authorList>
            <consortium name="DOE Joint Genome Institute"/>
            <person name="Mondo S.J."/>
            <person name="Dannebaum R.O."/>
            <person name="Kuo R.C."/>
            <person name="Labutti K."/>
            <person name="Haridas S."/>
            <person name="Kuo A."/>
            <person name="Salamov A."/>
            <person name="Ahrendt S.R."/>
            <person name="Lipzen A."/>
            <person name="Sullivan W."/>
            <person name="Andreopoulos W.B."/>
            <person name="Clum A."/>
            <person name="Lindquist E."/>
            <person name="Daum C."/>
            <person name="Ramamoorthy G.K."/>
            <person name="Gryganskyi A."/>
            <person name="Culley D."/>
            <person name="Magnuson J.K."/>
            <person name="James T.Y."/>
            <person name="O'Malley M.A."/>
            <person name="Stajich J.E."/>
            <person name="Spatafora J.W."/>
            <person name="Visel A."/>
            <person name="Grigoriev I.V."/>
        </authorList>
    </citation>
    <scope>NUCLEOTIDE SEQUENCE [LARGE SCALE GENOMIC DNA]</scope>
    <source>
        <strain evidence="8 9">PL171</strain>
    </source>
</reference>
<keyword evidence="3" id="KW-0809">Transit peptide</keyword>
<evidence type="ECO:0000256" key="5">
    <source>
        <dbReference type="ARBA" id="ARBA00026235"/>
    </source>
</evidence>
<evidence type="ECO:0000313" key="9">
    <source>
        <dbReference type="Proteomes" id="UP000193411"/>
    </source>
</evidence>
<comment type="similarity">
    <text evidence="2">Belongs to the complex I LYR family.</text>
</comment>
<protein>
    <recommendedName>
        <fullName evidence="5">LYR motif-containing protein 2</fullName>
    </recommendedName>
</protein>
<dbReference type="InterPro" id="IPR008011">
    <property type="entry name" value="Complex1_LYR_dom"/>
</dbReference>
<name>A0A1Y2HBA7_9FUNG</name>
<proteinExistence type="inferred from homology"/>
<dbReference type="STRING" id="765915.A0A1Y2HBA7"/>
<evidence type="ECO:0000256" key="2">
    <source>
        <dbReference type="ARBA" id="ARBA00009508"/>
    </source>
</evidence>
<dbReference type="OrthoDB" id="74240at2759"/>
<evidence type="ECO:0000259" key="7">
    <source>
        <dbReference type="Pfam" id="PF05347"/>
    </source>
</evidence>
<keyword evidence="4" id="KW-0496">Mitochondrion</keyword>
<gene>
    <name evidence="8" type="ORF">BCR44DRAFT_123331</name>
</gene>